<dbReference type="EMBL" id="CM045767">
    <property type="protein sequence ID" value="KAI7998224.1"/>
    <property type="molecule type" value="Genomic_DNA"/>
</dbReference>
<reference evidence="1 2" key="1">
    <citation type="journal article" date="2022" name="Plant J.">
        <title>Chromosome-level genome of Camellia lanceoleosa provides a valuable resource for understanding genome evolution and self-incompatibility.</title>
        <authorList>
            <person name="Gong W."/>
            <person name="Xiao S."/>
            <person name="Wang L."/>
            <person name="Liao Z."/>
            <person name="Chang Y."/>
            <person name="Mo W."/>
            <person name="Hu G."/>
            <person name="Li W."/>
            <person name="Zhao G."/>
            <person name="Zhu H."/>
            <person name="Hu X."/>
            <person name="Ji K."/>
            <person name="Xiang X."/>
            <person name="Song Q."/>
            <person name="Yuan D."/>
            <person name="Jin S."/>
            <person name="Zhang L."/>
        </authorList>
    </citation>
    <scope>NUCLEOTIDE SEQUENCE [LARGE SCALE GENOMIC DNA]</scope>
    <source>
        <strain evidence="1">SQ_2022a</strain>
    </source>
</reference>
<accession>A0ACC0GCC4</accession>
<dbReference type="Proteomes" id="UP001060215">
    <property type="component" value="Chromosome 10"/>
</dbReference>
<organism evidence="1 2">
    <name type="scientific">Camellia lanceoleosa</name>
    <dbReference type="NCBI Taxonomy" id="1840588"/>
    <lineage>
        <taxon>Eukaryota</taxon>
        <taxon>Viridiplantae</taxon>
        <taxon>Streptophyta</taxon>
        <taxon>Embryophyta</taxon>
        <taxon>Tracheophyta</taxon>
        <taxon>Spermatophyta</taxon>
        <taxon>Magnoliopsida</taxon>
        <taxon>eudicotyledons</taxon>
        <taxon>Gunneridae</taxon>
        <taxon>Pentapetalae</taxon>
        <taxon>asterids</taxon>
        <taxon>Ericales</taxon>
        <taxon>Theaceae</taxon>
        <taxon>Camellia</taxon>
    </lineage>
</organism>
<sequence length="1075" mass="123222">MEREEKMELPRFVALKSIHNNKYLRYIHEAGQVHGFLRFSEKVVSSPYAKLEVEMAKTSNNGKRLVHIKCCFNNKYLVRWTPNHWWIVAEADEPEEDQSKWSCTLFEVLFLDGAIHPSIENVNKKIRFHHVQLGHYACLWRAAAPYDSCLFAGSKNFDNDWCDIYTFIECESVLSTPTSSMLAREEMALLSGTVVLKSNHNHKYLRYIHEYGPVHRFLQFSGEEVSSQYAKFELRRAMTTSGKGCVHIRCCYSNKYFVRKSANDPWIVAGADEPEEDRSKWSCTLFEPVYVDNDDDDKDDVQTVRFRHVQLDCYICLWREATPRDLCLCAGSPKPDKDQCDVYTITDWDSLLILPPKDEAFTIQNMTLPRFAVLKSNLNDKCLRYIHEDGEVHGFVQFSGEEVSSQYSKYELEIAKTSSNGNVLVHIKCCYNNKYFVRWSPNHWWIVATADEPEEDQSKWSCTLFEPRRVSDYDAAQTRIGSIAQTIRLRHVQLGHYACLWRVITVHSSCLFAATTEPDKEQCDVFTIIDWEPLSLVQPKSNAFTRETVALPRFVVIKSNYNGKYLRYIHEDGVEHEFVQFSGEEFVSPYTKYEVVMAKTSGGRGPFVHLRCCYNNKYLVKWSSMHGWIVAGADEPEEDQKQWSCTLFEPLYENVVAQTIRFRHVKVGSYVCLWRIASPRDFCLITGKSMLDPDRRDLYTIIDWESLFILPKCVAFKGNNGKYLSPCLIKGHQYLHFSSSSDITDPMVCNEVITTPNGSVRIKSHHLGKFWGRNNQNWILADSDDNTTSSSNNNNNNNNNNSSSSSSILIRIFVGRSEKKRTQKQKQENNSPESDMLFWPTKVGNNVVALRNLGNMKLCKILSSANGKINCLSADVSTISTEVHLEVDEAVTSRKIYNVNFRLGDARIYNRSILTLATEDAINRTQEPKTVDVKLSYLESKTRAWNSSVSLKLLGVKTTIQTTVPLIIAEKKIELLGEFSGDYQWGQTKSLTTDEEKVYKVSVPPMTMVKVNLIATKASCDIPFSYEQLNTTTLTDKQQITETMDDGIYTGSNCFNFKYETEQEKLLGCSISGSL</sequence>
<evidence type="ECO:0000313" key="1">
    <source>
        <dbReference type="EMBL" id="KAI7998224.1"/>
    </source>
</evidence>
<keyword evidence="2" id="KW-1185">Reference proteome</keyword>
<evidence type="ECO:0000313" key="2">
    <source>
        <dbReference type="Proteomes" id="UP001060215"/>
    </source>
</evidence>
<comment type="caution">
    <text evidence="1">The sequence shown here is derived from an EMBL/GenBank/DDBJ whole genome shotgun (WGS) entry which is preliminary data.</text>
</comment>
<name>A0ACC0GCC4_9ERIC</name>
<proteinExistence type="predicted"/>
<protein>
    <submittedName>
        <fullName evidence="1">Uncharacterized protein</fullName>
    </submittedName>
</protein>
<gene>
    <name evidence="1" type="ORF">LOK49_LG10G01321</name>
</gene>